<dbReference type="InterPro" id="IPR036452">
    <property type="entry name" value="Ribo_hydro-like"/>
</dbReference>
<dbReference type="InterPro" id="IPR048527">
    <property type="entry name" value="Sde182_C"/>
</dbReference>
<evidence type="ECO:0000313" key="4">
    <source>
        <dbReference type="EMBL" id="OSS43627.1"/>
    </source>
</evidence>
<dbReference type="GO" id="GO:0016799">
    <property type="term" value="F:hydrolase activity, hydrolyzing N-glycosyl compounds"/>
    <property type="evidence" value="ECO:0007669"/>
    <property type="project" value="InterPro"/>
</dbReference>
<feature type="signal peptide" evidence="1">
    <location>
        <begin position="1"/>
        <end position="20"/>
    </location>
</feature>
<evidence type="ECO:0000256" key="1">
    <source>
        <dbReference type="SAM" id="SignalP"/>
    </source>
</evidence>
<dbReference type="Gene3D" id="2.60.40.10">
    <property type="entry name" value="Immunoglobulins"/>
    <property type="match status" value="1"/>
</dbReference>
<dbReference type="InParanoid" id="A0A1Y2LKA9"/>
<feature type="domain" description="Cellulose-binding Sde182 C-terminal" evidence="3">
    <location>
        <begin position="423"/>
        <end position="501"/>
    </location>
</feature>
<gene>
    <name evidence="4" type="ORF">B5807_11743</name>
</gene>
<keyword evidence="1" id="KW-0732">Signal</keyword>
<evidence type="ECO:0008006" key="6">
    <source>
        <dbReference type="Google" id="ProtNLM"/>
    </source>
</evidence>
<dbReference type="InterPro" id="IPR011483">
    <property type="entry name" value="Sde182_NH-like"/>
</dbReference>
<evidence type="ECO:0000313" key="5">
    <source>
        <dbReference type="Proteomes" id="UP000193240"/>
    </source>
</evidence>
<evidence type="ECO:0000259" key="3">
    <source>
        <dbReference type="Pfam" id="PF21027"/>
    </source>
</evidence>
<feature type="chain" id="PRO_5010986533" description="DUF1593-domain-containing protein" evidence="1">
    <location>
        <begin position="21"/>
        <end position="502"/>
    </location>
</feature>
<dbReference type="AlphaFoldDB" id="A0A1Y2LKA9"/>
<dbReference type="Pfam" id="PF21027">
    <property type="entry name" value="Sde0182_C"/>
    <property type="match status" value="1"/>
</dbReference>
<proteinExistence type="predicted"/>
<sequence length="502" mass="55906">MHLHHMIMSSLLATIAASHAISFPSRLRTVVTTDMESDDLASLVRYMLYTNDLDTQGLVYTASKYHWEGDGRGTKFFLPNREYNTSQTQWRPTGTSTIERHLLKAYADVYSNLRVHDKRYPTPEYLRSITKVGNVQFDGEMAEDTPGSDLIKDLILDTDPRTLYLQAWGGTNTIARALASIAASHSDLLSWNETKARIERKVVILASGFQDNTYAEYIALKWPNLRVEELSKGYDTWGFNCNDGAGNVRGLPDNNKFYQGKWIKQNVQIGPLGSLYRSWLDGQTTFGGGDPLDVFGDPAKAGGGWCKPMQKYDFLSEGDNVAFNPLLPTGLQAPRDANLGGWGGRRMQNSSVPNLWVLVDEEVGRNGSEVESWTTGRWVDAAQNDFAARMQWTSMPTYQQGNHAPRVAAKGPHTIRVRAGSNVHLSARISDPDGNGVAVRWWQYLEEGTYPTFVDIEGRNDTAVVRVPADAQSGQTVSVIVQGTDDGVFPLTRYDRVLIEVV</sequence>
<organism evidence="4 5">
    <name type="scientific">Epicoccum nigrum</name>
    <name type="common">Soil fungus</name>
    <name type="synonym">Epicoccum purpurascens</name>
    <dbReference type="NCBI Taxonomy" id="105696"/>
    <lineage>
        <taxon>Eukaryota</taxon>
        <taxon>Fungi</taxon>
        <taxon>Dikarya</taxon>
        <taxon>Ascomycota</taxon>
        <taxon>Pezizomycotina</taxon>
        <taxon>Dothideomycetes</taxon>
        <taxon>Pleosporomycetidae</taxon>
        <taxon>Pleosporales</taxon>
        <taxon>Pleosporineae</taxon>
        <taxon>Didymellaceae</taxon>
        <taxon>Epicoccum</taxon>
    </lineage>
</organism>
<accession>A0A1Y2LKA9</accession>
<dbReference type="InterPro" id="IPR013783">
    <property type="entry name" value="Ig-like_fold"/>
</dbReference>
<keyword evidence="5" id="KW-1185">Reference proteome</keyword>
<evidence type="ECO:0000259" key="2">
    <source>
        <dbReference type="Pfam" id="PF07632"/>
    </source>
</evidence>
<reference evidence="4 5" key="1">
    <citation type="journal article" date="2017" name="Genome Announc.">
        <title>Genome sequence of the saprophytic ascomycete Epicoccum nigrum ICMP 19927 strain isolated from New Zealand.</title>
        <authorList>
            <person name="Fokin M."/>
            <person name="Fleetwood D."/>
            <person name="Weir B.S."/>
            <person name="Villas-Boas S.G."/>
        </authorList>
    </citation>
    <scope>NUCLEOTIDE SEQUENCE [LARGE SCALE GENOMIC DNA]</scope>
    <source>
        <strain evidence="4 5">ICMP 19927</strain>
    </source>
</reference>
<name>A0A1Y2LKA9_EPING</name>
<feature type="domain" description="Cellulose-binding Sde182 nucleoside hydrolase-like" evidence="2">
    <location>
        <begin position="28"/>
        <end position="345"/>
    </location>
</feature>
<protein>
    <recommendedName>
        <fullName evidence="6">DUF1593-domain-containing protein</fullName>
    </recommendedName>
</protein>
<dbReference type="EMBL" id="KZ107863">
    <property type="protein sequence ID" value="OSS43627.1"/>
    <property type="molecule type" value="Genomic_DNA"/>
</dbReference>
<dbReference type="Pfam" id="PF07632">
    <property type="entry name" value="Sde182_NH-like"/>
    <property type="match status" value="1"/>
</dbReference>
<dbReference type="Proteomes" id="UP000193240">
    <property type="component" value="Unassembled WGS sequence"/>
</dbReference>
<dbReference type="OMA" id="AVQNDFA"/>
<dbReference type="Gene3D" id="3.90.245.10">
    <property type="entry name" value="Ribonucleoside hydrolase-like"/>
    <property type="match status" value="1"/>
</dbReference>